<evidence type="ECO:0000256" key="3">
    <source>
        <dbReference type="SAM" id="MobiDB-lite"/>
    </source>
</evidence>
<dbReference type="PANTHER" id="PTHR14359:SF6">
    <property type="entry name" value="PHOSPHOPANTOTHENOYLCYSTEINE DECARBOXYLASE"/>
    <property type="match status" value="1"/>
</dbReference>
<evidence type="ECO:0000259" key="4">
    <source>
        <dbReference type="Pfam" id="PF02441"/>
    </source>
</evidence>
<protein>
    <recommendedName>
        <fullName evidence="4">Flavoprotein domain-containing protein</fullName>
    </recommendedName>
</protein>
<dbReference type="OrthoDB" id="1532798at2759"/>
<name>E4WUI9_OIKDI</name>
<dbReference type="InterPro" id="IPR003382">
    <property type="entry name" value="Flavoprotein"/>
</dbReference>
<organism evidence="5">
    <name type="scientific">Oikopleura dioica</name>
    <name type="common">Tunicate</name>
    <dbReference type="NCBI Taxonomy" id="34765"/>
    <lineage>
        <taxon>Eukaryota</taxon>
        <taxon>Metazoa</taxon>
        <taxon>Chordata</taxon>
        <taxon>Tunicata</taxon>
        <taxon>Appendicularia</taxon>
        <taxon>Copelata</taxon>
        <taxon>Oikopleuridae</taxon>
        <taxon>Oikopleura</taxon>
    </lineage>
</organism>
<dbReference type="GO" id="GO:0071513">
    <property type="term" value="C:phosphopantothenoylcysteine decarboxylase complex"/>
    <property type="evidence" value="ECO:0007669"/>
    <property type="project" value="TreeGrafter"/>
</dbReference>
<dbReference type="Proteomes" id="UP000001307">
    <property type="component" value="Unassembled WGS sequence"/>
</dbReference>
<dbReference type="GO" id="GO:0004633">
    <property type="term" value="F:phosphopantothenoylcysteine decarboxylase activity"/>
    <property type="evidence" value="ECO:0007669"/>
    <property type="project" value="TreeGrafter"/>
</dbReference>
<dbReference type="Gene3D" id="3.40.50.1950">
    <property type="entry name" value="Flavin prenyltransferase-like"/>
    <property type="match status" value="1"/>
</dbReference>
<accession>E4WUI9</accession>
<evidence type="ECO:0000256" key="1">
    <source>
        <dbReference type="ARBA" id="ARBA00022993"/>
    </source>
</evidence>
<dbReference type="InterPro" id="IPR036551">
    <property type="entry name" value="Flavin_trans-like"/>
</dbReference>
<dbReference type="GO" id="GO:0010181">
    <property type="term" value="F:FMN binding"/>
    <property type="evidence" value="ECO:0007669"/>
    <property type="project" value="TreeGrafter"/>
</dbReference>
<feature type="domain" description="Flavoprotein" evidence="4">
    <location>
        <begin position="92"/>
        <end position="177"/>
    </location>
</feature>
<dbReference type="InParanoid" id="E4WUI9"/>
<reference evidence="5" key="1">
    <citation type="journal article" date="2010" name="Science">
        <title>Plasticity of animal genome architecture unmasked by rapid evolution of a pelagic tunicate.</title>
        <authorList>
            <person name="Denoeud F."/>
            <person name="Henriet S."/>
            <person name="Mungpakdee S."/>
            <person name="Aury J.M."/>
            <person name="Da Silva C."/>
            <person name="Brinkmann H."/>
            <person name="Mikhaleva J."/>
            <person name="Olsen L.C."/>
            <person name="Jubin C."/>
            <person name="Canestro C."/>
            <person name="Bouquet J.M."/>
            <person name="Danks G."/>
            <person name="Poulain J."/>
            <person name="Campsteijn C."/>
            <person name="Adamski M."/>
            <person name="Cross I."/>
            <person name="Yadetie F."/>
            <person name="Muffato M."/>
            <person name="Louis A."/>
            <person name="Butcher S."/>
            <person name="Tsagkogeorga G."/>
            <person name="Konrad A."/>
            <person name="Singh S."/>
            <person name="Jensen M.F."/>
            <person name="Cong E.H."/>
            <person name="Eikeseth-Otteraa H."/>
            <person name="Noel B."/>
            <person name="Anthouard V."/>
            <person name="Porcel B.M."/>
            <person name="Kachouri-Lafond R."/>
            <person name="Nishino A."/>
            <person name="Ugolini M."/>
            <person name="Chourrout P."/>
            <person name="Nishida H."/>
            <person name="Aasland R."/>
            <person name="Huzurbazar S."/>
            <person name="Westhof E."/>
            <person name="Delsuc F."/>
            <person name="Lehrach H."/>
            <person name="Reinhardt R."/>
            <person name="Weissenbach J."/>
            <person name="Roy S.W."/>
            <person name="Artiguenave F."/>
            <person name="Postlethwait J.H."/>
            <person name="Manak J.R."/>
            <person name="Thompson E.M."/>
            <person name="Jaillon O."/>
            <person name="Du Pasquier L."/>
            <person name="Boudinot P."/>
            <person name="Liberles D.A."/>
            <person name="Volff J.N."/>
            <person name="Philippe H."/>
            <person name="Lenhard B."/>
            <person name="Roest Crollius H."/>
            <person name="Wincker P."/>
            <person name="Chourrout D."/>
        </authorList>
    </citation>
    <scope>NUCLEOTIDE SEQUENCE [LARGE SCALE GENOMIC DNA]</scope>
</reference>
<evidence type="ECO:0000313" key="6">
    <source>
        <dbReference type="Proteomes" id="UP000001307"/>
    </source>
</evidence>
<comment type="similarity">
    <text evidence="2">Belongs to the HFCD (homooligomeric flavin containing Cys decarboxylase) superfamily.</text>
</comment>
<dbReference type="PANTHER" id="PTHR14359">
    <property type="entry name" value="HOMO-OLIGOMERIC FLAVIN CONTAINING CYS DECARBOXYLASE FAMILY"/>
    <property type="match status" value="1"/>
</dbReference>
<feature type="compositionally biased region" description="Basic and acidic residues" evidence="3">
    <location>
        <begin position="26"/>
        <end position="61"/>
    </location>
</feature>
<gene>
    <name evidence="5" type="ORF">GSOID_T00009289001</name>
</gene>
<dbReference type="Pfam" id="PF02441">
    <property type="entry name" value="Flavoprotein"/>
    <property type="match status" value="1"/>
</dbReference>
<dbReference type="AlphaFoldDB" id="E4WUI9"/>
<evidence type="ECO:0000313" key="5">
    <source>
        <dbReference type="EMBL" id="CBY21519.1"/>
    </source>
</evidence>
<dbReference type="EMBL" id="FN653017">
    <property type="protein sequence ID" value="CBY21519.1"/>
    <property type="molecule type" value="Genomic_DNA"/>
</dbReference>
<evidence type="ECO:0000256" key="2">
    <source>
        <dbReference type="ARBA" id="ARBA00038350"/>
    </source>
</evidence>
<keyword evidence="1" id="KW-0173">Coenzyme A biosynthesis</keyword>
<dbReference type="GO" id="GO:0015937">
    <property type="term" value="P:coenzyme A biosynthetic process"/>
    <property type="evidence" value="ECO:0007669"/>
    <property type="project" value="UniProtKB-KW"/>
</dbReference>
<feature type="region of interest" description="Disordered" evidence="3">
    <location>
        <begin position="26"/>
        <end position="62"/>
    </location>
</feature>
<sequence>MRLHCRRRCKIDRRNCLKINLCDDESAPKKGESGADWIRSESTKRSEKRRSPSEKMEAIKSEKRRKRRILKWRCISSIKYRLRENSRNSKKVGVTGSVAAIKLEQLLGEFGREEFELKIIATEKALHFMKRRSQGFKSEITVLTDTDEWLWSNRGDPVLHIQLRDWADLCLVAPLSHEYCHVGTREREREHASEDLLL</sequence>
<proteinExistence type="inferred from homology"/>
<keyword evidence="6" id="KW-1185">Reference proteome</keyword>
<dbReference type="SUPFAM" id="SSF52507">
    <property type="entry name" value="Homo-oligomeric flavin-containing Cys decarboxylases, HFCD"/>
    <property type="match status" value="1"/>
</dbReference>